<evidence type="ECO:0000313" key="2">
    <source>
        <dbReference type="EMBL" id="KAF6738401.1"/>
    </source>
</evidence>
<dbReference type="Proteomes" id="UP000646548">
    <property type="component" value="Unassembled WGS sequence"/>
</dbReference>
<sequence length="221" mass="24322">MEFSSDGEDRFSQSTSLHSPSLSPWKQLFKHKTSFQVSAELKTSCQRSLLAPPPVSVIRVLLKQKLTPPLALWVRLLTYVKRSSEPEELQITGSDDGVNLPQSGFDAGPARSGLWRRIKEDGEEPRPAQAEQEPGLENPVQLMMLNDPLSEKRQETELKRTVVFYLPKPSRVLGSLTFDPSSLLRTAHACPGGGAGVARAAPSGNFRITIDSRSATFPQAK</sequence>
<feature type="region of interest" description="Disordered" evidence="1">
    <location>
        <begin position="1"/>
        <end position="22"/>
    </location>
</feature>
<evidence type="ECO:0000256" key="1">
    <source>
        <dbReference type="SAM" id="MobiDB-lite"/>
    </source>
</evidence>
<dbReference type="AlphaFoldDB" id="A0A834L1L5"/>
<protein>
    <submittedName>
        <fullName evidence="2">Uncharacterized protein</fullName>
    </submittedName>
</protein>
<accession>A0A834L1L5</accession>
<organism evidence="2 3">
    <name type="scientific">Oryzias melastigma</name>
    <name type="common">Marine medaka</name>
    <dbReference type="NCBI Taxonomy" id="30732"/>
    <lineage>
        <taxon>Eukaryota</taxon>
        <taxon>Metazoa</taxon>
        <taxon>Chordata</taxon>
        <taxon>Craniata</taxon>
        <taxon>Vertebrata</taxon>
        <taxon>Euteleostomi</taxon>
        <taxon>Actinopterygii</taxon>
        <taxon>Neopterygii</taxon>
        <taxon>Teleostei</taxon>
        <taxon>Neoteleostei</taxon>
        <taxon>Acanthomorphata</taxon>
        <taxon>Ovalentaria</taxon>
        <taxon>Atherinomorphae</taxon>
        <taxon>Beloniformes</taxon>
        <taxon>Adrianichthyidae</taxon>
        <taxon>Oryziinae</taxon>
        <taxon>Oryzias</taxon>
    </lineage>
</organism>
<dbReference type="EMBL" id="WKFB01000027">
    <property type="protein sequence ID" value="KAF6738401.1"/>
    <property type="molecule type" value="Genomic_DNA"/>
</dbReference>
<gene>
    <name evidence="2" type="ORF">FQA47_015425</name>
</gene>
<evidence type="ECO:0000313" key="3">
    <source>
        <dbReference type="Proteomes" id="UP000646548"/>
    </source>
</evidence>
<name>A0A834L1L5_ORYME</name>
<reference evidence="2" key="1">
    <citation type="journal article" name="BMC Genomics">
        <title>Long-read sequencing and de novo genome assembly of marine medaka (Oryzias melastigma).</title>
        <authorList>
            <person name="Liang P."/>
            <person name="Saqib H.S.A."/>
            <person name="Ni X."/>
            <person name="Shen Y."/>
        </authorList>
    </citation>
    <scope>NUCLEOTIDE SEQUENCE</scope>
    <source>
        <strain evidence="2">Bigg-433</strain>
    </source>
</reference>
<feature type="compositionally biased region" description="Low complexity" evidence="1">
    <location>
        <begin position="12"/>
        <end position="22"/>
    </location>
</feature>
<proteinExistence type="predicted"/>
<comment type="caution">
    <text evidence="2">The sequence shown here is derived from an EMBL/GenBank/DDBJ whole genome shotgun (WGS) entry which is preliminary data.</text>
</comment>